<comment type="similarity">
    <text evidence="2 7">Belongs to the FPP/GGPP synthase family.</text>
</comment>
<dbReference type="PANTHER" id="PTHR12001:SF69">
    <property type="entry name" value="ALL TRANS-POLYPRENYL-DIPHOSPHATE SYNTHASE PDSS1"/>
    <property type="match status" value="1"/>
</dbReference>
<evidence type="ECO:0000256" key="6">
    <source>
        <dbReference type="ARBA" id="ARBA00023229"/>
    </source>
</evidence>
<sequence>MAGHANMAAPVLKQVRSLLKFNNNIPGLCSLNNCFLRRKHLVSLAAYFTSTSYKRTQFHRCNNITYSKTSNVLTANDRRITRCLSDTRRAHEREPRVAAPDPYQLVRGDLHALYSDIQTELGTEHDELHQLANYYLLGEGKAFRPMIACLMATACNIHTGTSDSCLASQRCIAMIAEMIHSASLVHDDVIDRADKRRSKPSINKLWGQRKAVLTGDFILSQASIALARIGNEQVVILLSQVLEDLVKGEFMQLGTKENENQRFAHYLDKTYKKTASLIANSCRAVAVLSDAHEDVQEVAYQYGRNLGIAFQVSSSSVV</sequence>
<dbReference type="Proteomes" id="UP000695022">
    <property type="component" value="Unplaced"/>
</dbReference>
<dbReference type="SUPFAM" id="SSF48576">
    <property type="entry name" value="Terpenoid synthases"/>
    <property type="match status" value="1"/>
</dbReference>
<dbReference type="InterPro" id="IPR008949">
    <property type="entry name" value="Isoprenoid_synthase_dom_sf"/>
</dbReference>
<keyword evidence="4" id="KW-0479">Metal-binding</keyword>
<accession>A0ABM1EHI4</accession>
<evidence type="ECO:0000256" key="1">
    <source>
        <dbReference type="ARBA" id="ARBA00001946"/>
    </source>
</evidence>
<dbReference type="GeneID" id="106812327"/>
<dbReference type="Pfam" id="PF00348">
    <property type="entry name" value="polyprenyl_synt"/>
    <property type="match status" value="1"/>
</dbReference>
<comment type="cofactor">
    <cofactor evidence="1">
        <name>Mg(2+)</name>
        <dbReference type="ChEBI" id="CHEBI:18420"/>
    </cofactor>
</comment>
<keyword evidence="3 7" id="KW-0808">Transferase</keyword>
<dbReference type="PANTHER" id="PTHR12001">
    <property type="entry name" value="GERANYLGERANYL PYROPHOSPHATE SYNTHASE"/>
    <property type="match status" value="1"/>
</dbReference>
<dbReference type="InterPro" id="IPR000092">
    <property type="entry name" value="Polyprenyl_synt"/>
</dbReference>
<evidence type="ECO:0000256" key="2">
    <source>
        <dbReference type="ARBA" id="ARBA00006706"/>
    </source>
</evidence>
<dbReference type="CDD" id="cd00685">
    <property type="entry name" value="Trans_IPPS_HT"/>
    <property type="match status" value="1"/>
</dbReference>
<evidence type="ECO:0000313" key="9">
    <source>
        <dbReference type="RefSeq" id="XP_014671655.1"/>
    </source>
</evidence>
<protein>
    <submittedName>
        <fullName evidence="9">Decaprenyl-diphosphate synthase subunit 1-like isoform X1</fullName>
    </submittedName>
</protein>
<keyword evidence="6" id="KW-0414">Isoprene biosynthesis</keyword>
<evidence type="ECO:0000256" key="5">
    <source>
        <dbReference type="ARBA" id="ARBA00022842"/>
    </source>
</evidence>
<keyword evidence="8" id="KW-1185">Reference proteome</keyword>
<evidence type="ECO:0000256" key="3">
    <source>
        <dbReference type="ARBA" id="ARBA00022679"/>
    </source>
</evidence>
<proteinExistence type="inferred from homology"/>
<organism evidence="8 9">
    <name type="scientific">Priapulus caudatus</name>
    <name type="common">Priapulid worm</name>
    <dbReference type="NCBI Taxonomy" id="37621"/>
    <lineage>
        <taxon>Eukaryota</taxon>
        <taxon>Metazoa</taxon>
        <taxon>Ecdysozoa</taxon>
        <taxon>Scalidophora</taxon>
        <taxon>Priapulida</taxon>
        <taxon>Priapulimorpha</taxon>
        <taxon>Priapulimorphida</taxon>
        <taxon>Priapulidae</taxon>
        <taxon>Priapulus</taxon>
    </lineage>
</organism>
<evidence type="ECO:0000256" key="7">
    <source>
        <dbReference type="RuleBase" id="RU004466"/>
    </source>
</evidence>
<dbReference type="RefSeq" id="XP_014671655.1">
    <property type="nucleotide sequence ID" value="XM_014816169.1"/>
</dbReference>
<reference evidence="9" key="1">
    <citation type="submission" date="2025-08" db="UniProtKB">
        <authorList>
            <consortium name="RefSeq"/>
        </authorList>
    </citation>
    <scope>IDENTIFICATION</scope>
</reference>
<evidence type="ECO:0000256" key="4">
    <source>
        <dbReference type="ARBA" id="ARBA00022723"/>
    </source>
</evidence>
<keyword evidence="5" id="KW-0460">Magnesium</keyword>
<name>A0ABM1EHI4_PRICU</name>
<dbReference type="Gene3D" id="1.10.600.10">
    <property type="entry name" value="Farnesyl Diphosphate Synthase"/>
    <property type="match status" value="1"/>
</dbReference>
<evidence type="ECO:0000313" key="8">
    <source>
        <dbReference type="Proteomes" id="UP000695022"/>
    </source>
</evidence>
<gene>
    <name evidence="9" type="primary">LOC106812327</name>
</gene>